<keyword evidence="2" id="KW-1003">Cell membrane</keyword>
<proteinExistence type="predicted"/>
<evidence type="ECO:0000256" key="3">
    <source>
        <dbReference type="ARBA" id="ARBA00022553"/>
    </source>
</evidence>
<gene>
    <name evidence="9" type="ORF">JCM16418_1955</name>
</gene>
<evidence type="ECO:0000256" key="7">
    <source>
        <dbReference type="SAM" id="Phobius"/>
    </source>
</evidence>
<organism evidence="9 10">
    <name type="scientific">Paenibacillus pini JCM 16418</name>
    <dbReference type="NCBI Taxonomy" id="1236976"/>
    <lineage>
        <taxon>Bacteria</taxon>
        <taxon>Bacillati</taxon>
        <taxon>Bacillota</taxon>
        <taxon>Bacilli</taxon>
        <taxon>Bacillales</taxon>
        <taxon>Paenibacillaceae</taxon>
        <taxon>Paenibacillus</taxon>
    </lineage>
</organism>
<evidence type="ECO:0000256" key="1">
    <source>
        <dbReference type="ARBA" id="ARBA00004651"/>
    </source>
</evidence>
<evidence type="ECO:0000256" key="5">
    <source>
        <dbReference type="ARBA" id="ARBA00022777"/>
    </source>
</evidence>
<dbReference type="PANTHER" id="PTHR34220:SF7">
    <property type="entry name" value="SENSOR HISTIDINE KINASE YPDA"/>
    <property type="match status" value="1"/>
</dbReference>
<dbReference type="SUPFAM" id="SSF55874">
    <property type="entry name" value="ATPase domain of HSP90 chaperone/DNA topoisomerase II/histidine kinase"/>
    <property type="match status" value="1"/>
</dbReference>
<dbReference type="RefSeq" id="WP_036647729.1">
    <property type="nucleotide sequence ID" value="NZ_BAVZ01000004.1"/>
</dbReference>
<dbReference type="SMART" id="SM00304">
    <property type="entry name" value="HAMP"/>
    <property type="match status" value="1"/>
</dbReference>
<comment type="caution">
    <text evidence="9">The sequence shown here is derived from an EMBL/GenBank/DDBJ whole genome shotgun (WGS) entry which is preliminary data.</text>
</comment>
<evidence type="ECO:0000256" key="4">
    <source>
        <dbReference type="ARBA" id="ARBA00022679"/>
    </source>
</evidence>
<sequence>MIRRRKNDSVKSKFLPFGMKLFISYLILIIIPIFIFGYIANTILVDSYRKQMNNNLAGTLQQIQDNIMYKLEDTQRITDLLYFDEKLPIQLQSYEEGWVNYQITKDYLLPKFRQVLDSTNRETWLTVFLVDEKFPEIYNVFNNVDPLKIKGRFFDVRYVRSIENKQWYRNFPEEDYSKTMQWRQIEDDAEYGRISLLRRLVDTKKPTNLKTVGFMRVSVYLSDIFQSVDYNKMGTGSVLLITGADNRVLYASGKNSPMYGSNWDKINVKDHAVISKQLQTEEWKLSALVPNTIIERETRKINILTLVICFMSFIVISIVAFGVSRFFSTRVSKVVSVLRLFQQGDFHKRVHYRGKDEFSMIATSLNKLGEQTEHLIEEVYVTKLKKKEAELEILQAQINPHFLYNTLSSISRLAKFGEVDKQHQMVMNLAKFYRLSLNEGQSIISIYKELEQVQAYIDIQQVKYGDRMNVQFDVDSDIVSFMTVKLILQPFIENVLEHAWCGDRIHIRVTGRMTEDCIIFQVMDDGNGMSSDMVNILSDPHMEANRGYGTRNVNDRLQLHYGKDYGVTLHSLLGIGTTVTIRIPKHRRQTPKSREMK</sequence>
<keyword evidence="6 7" id="KW-0472">Membrane</keyword>
<keyword evidence="4" id="KW-0808">Transferase</keyword>
<dbReference type="Pfam" id="PF02518">
    <property type="entry name" value="HATPase_c"/>
    <property type="match status" value="1"/>
</dbReference>
<protein>
    <submittedName>
        <fullName evidence="9">Two-component sensor histidine kinase</fullName>
    </submittedName>
</protein>
<dbReference type="InterPro" id="IPR050640">
    <property type="entry name" value="Bact_2-comp_sensor_kinase"/>
</dbReference>
<keyword evidence="7" id="KW-1133">Transmembrane helix</keyword>
<dbReference type="InterPro" id="IPR036890">
    <property type="entry name" value="HATPase_C_sf"/>
</dbReference>
<dbReference type="CDD" id="cd06225">
    <property type="entry name" value="HAMP"/>
    <property type="match status" value="1"/>
</dbReference>
<feature type="transmembrane region" description="Helical" evidence="7">
    <location>
        <begin position="21"/>
        <end position="40"/>
    </location>
</feature>
<keyword evidence="10" id="KW-1185">Reference proteome</keyword>
<dbReference type="STRING" id="1236976.JCM16418_1955"/>
<accession>W7YHJ5</accession>
<dbReference type="InterPro" id="IPR003660">
    <property type="entry name" value="HAMP_dom"/>
</dbReference>
<dbReference type="SMART" id="SM00387">
    <property type="entry name" value="HATPase_c"/>
    <property type="match status" value="1"/>
</dbReference>
<evidence type="ECO:0000313" key="10">
    <source>
        <dbReference type="Proteomes" id="UP000019364"/>
    </source>
</evidence>
<dbReference type="PANTHER" id="PTHR34220">
    <property type="entry name" value="SENSOR HISTIDINE KINASE YPDA"/>
    <property type="match status" value="1"/>
</dbReference>
<dbReference type="InterPro" id="IPR010559">
    <property type="entry name" value="Sig_transdc_His_kin_internal"/>
</dbReference>
<keyword evidence="5 9" id="KW-0418">Kinase</keyword>
<evidence type="ECO:0000259" key="8">
    <source>
        <dbReference type="PROSITE" id="PS50885"/>
    </source>
</evidence>
<dbReference type="EMBL" id="BAVZ01000004">
    <property type="protein sequence ID" value="GAF07922.1"/>
    <property type="molecule type" value="Genomic_DNA"/>
</dbReference>
<evidence type="ECO:0000313" key="9">
    <source>
        <dbReference type="EMBL" id="GAF07922.1"/>
    </source>
</evidence>
<dbReference type="InterPro" id="IPR003594">
    <property type="entry name" value="HATPase_dom"/>
</dbReference>
<feature type="domain" description="HAMP" evidence="8">
    <location>
        <begin position="325"/>
        <end position="377"/>
    </location>
</feature>
<name>W7YHJ5_9BACL</name>
<dbReference type="PROSITE" id="PS50885">
    <property type="entry name" value="HAMP"/>
    <property type="match status" value="1"/>
</dbReference>
<reference evidence="9 10" key="1">
    <citation type="journal article" date="2014" name="Genome Announc.">
        <title>Draft Genome Sequence of Paenibacillus pini JCM 16418T, Isolated from the Rhizosphere of Pine Tree.</title>
        <authorList>
            <person name="Yuki M."/>
            <person name="Oshima K."/>
            <person name="Suda W."/>
            <person name="Oshida Y."/>
            <person name="Kitamura K."/>
            <person name="Iida Y."/>
            <person name="Hattori M."/>
            <person name="Ohkuma M."/>
        </authorList>
    </citation>
    <scope>NUCLEOTIDE SEQUENCE [LARGE SCALE GENOMIC DNA]</scope>
    <source>
        <strain evidence="9 10">JCM 16418</strain>
    </source>
</reference>
<dbReference type="eggNOG" id="COG2972">
    <property type="taxonomic scope" value="Bacteria"/>
</dbReference>
<dbReference type="GO" id="GO:0005886">
    <property type="term" value="C:plasma membrane"/>
    <property type="evidence" value="ECO:0007669"/>
    <property type="project" value="UniProtKB-SubCell"/>
</dbReference>
<dbReference type="Gene3D" id="3.30.565.10">
    <property type="entry name" value="Histidine kinase-like ATPase, C-terminal domain"/>
    <property type="match status" value="1"/>
</dbReference>
<feature type="transmembrane region" description="Helical" evidence="7">
    <location>
        <begin position="303"/>
        <end position="323"/>
    </location>
</feature>
<keyword evidence="7" id="KW-0812">Transmembrane</keyword>
<dbReference type="OrthoDB" id="9809348at2"/>
<evidence type="ECO:0000256" key="2">
    <source>
        <dbReference type="ARBA" id="ARBA00022475"/>
    </source>
</evidence>
<dbReference type="Proteomes" id="UP000019364">
    <property type="component" value="Unassembled WGS sequence"/>
</dbReference>
<evidence type="ECO:0000256" key="6">
    <source>
        <dbReference type="ARBA" id="ARBA00023136"/>
    </source>
</evidence>
<dbReference type="Gene3D" id="6.10.340.10">
    <property type="match status" value="1"/>
</dbReference>
<keyword evidence="3" id="KW-0597">Phosphoprotein</keyword>
<dbReference type="Pfam" id="PF06580">
    <property type="entry name" value="His_kinase"/>
    <property type="match status" value="1"/>
</dbReference>
<dbReference type="AlphaFoldDB" id="W7YHJ5"/>
<dbReference type="GO" id="GO:0000155">
    <property type="term" value="F:phosphorelay sensor kinase activity"/>
    <property type="evidence" value="ECO:0007669"/>
    <property type="project" value="InterPro"/>
</dbReference>
<comment type="subcellular location">
    <subcellularLocation>
        <location evidence="1">Cell membrane</location>
        <topology evidence="1">Multi-pass membrane protein</topology>
    </subcellularLocation>
</comment>